<keyword evidence="10" id="KW-1185">Reference proteome</keyword>
<evidence type="ECO:0000256" key="2">
    <source>
        <dbReference type="ARBA" id="ARBA00022448"/>
    </source>
</evidence>
<protein>
    <submittedName>
        <fullName evidence="9">Carbohydrate ABC transporter permease</fullName>
    </submittedName>
</protein>
<evidence type="ECO:0000313" key="10">
    <source>
        <dbReference type="Proteomes" id="UP001596105"/>
    </source>
</evidence>
<comment type="caution">
    <text evidence="9">The sequence shown here is derived from an EMBL/GenBank/DDBJ whole genome shotgun (WGS) entry which is preliminary data.</text>
</comment>
<evidence type="ECO:0000256" key="1">
    <source>
        <dbReference type="ARBA" id="ARBA00004651"/>
    </source>
</evidence>
<keyword evidence="4 7" id="KW-0812">Transmembrane</keyword>
<feature type="transmembrane region" description="Helical" evidence="7">
    <location>
        <begin position="69"/>
        <end position="95"/>
    </location>
</feature>
<feature type="transmembrane region" description="Helical" evidence="7">
    <location>
        <begin position="136"/>
        <end position="157"/>
    </location>
</feature>
<keyword evidence="3" id="KW-1003">Cell membrane</keyword>
<dbReference type="PROSITE" id="PS51257">
    <property type="entry name" value="PROKAR_LIPOPROTEIN"/>
    <property type="match status" value="1"/>
</dbReference>
<evidence type="ECO:0000256" key="4">
    <source>
        <dbReference type="ARBA" id="ARBA00022692"/>
    </source>
</evidence>
<dbReference type="PROSITE" id="PS50928">
    <property type="entry name" value="ABC_TM1"/>
    <property type="match status" value="1"/>
</dbReference>
<accession>A0ABW0LSI0</accession>
<evidence type="ECO:0000256" key="5">
    <source>
        <dbReference type="ARBA" id="ARBA00022989"/>
    </source>
</evidence>
<feature type="transmembrane region" description="Helical" evidence="7">
    <location>
        <begin position="7"/>
        <end position="29"/>
    </location>
</feature>
<keyword evidence="2 7" id="KW-0813">Transport</keyword>
<dbReference type="Gene3D" id="1.10.3720.10">
    <property type="entry name" value="MetI-like"/>
    <property type="match status" value="1"/>
</dbReference>
<dbReference type="SUPFAM" id="SSF161098">
    <property type="entry name" value="MetI-like"/>
    <property type="match status" value="1"/>
</dbReference>
<comment type="subcellular location">
    <subcellularLocation>
        <location evidence="1 7">Cell membrane</location>
        <topology evidence="1 7">Multi-pass membrane protein</topology>
    </subcellularLocation>
</comment>
<feature type="transmembrane region" description="Helical" evidence="7">
    <location>
        <begin position="107"/>
        <end position="130"/>
    </location>
</feature>
<name>A0ABW0LSI0_9BACL</name>
<dbReference type="RefSeq" id="WP_209742934.1">
    <property type="nucleotide sequence ID" value="NZ_JBHSMH010000005.1"/>
</dbReference>
<keyword evidence="6 7" id="KW-0472">Membrane</keyword>
<feature type="domain" description="ABC transmembrane type-1" evidence="8">
    <location>
        <begin position="69"/>
        <end position="258"/>
    </location>
</feature>
<dbReference type="Proteomes" id="UP001596105">
    <property type="component" value="Unassembled WGS sequence"/>
</dbReference>
<dbReference type="Pfam" id="PF00528">
    <property type="entry name" value="BPD_transp_1"/>
    <property type="match status" value="1"/>
</dbReference>
<dbReference type="InterPro" id="IPR000515">
    <property type="entry name" value="MetI-like"/>
</dbReference>
<evidence type="ECO:0000256" key="6">
    <source>
        <dbReference type="ARBA" id="ARBA00023136"/>
    </source>
</evidence>
<dbReference type="InterPro" id="IPR035906">
    <property type="entry name" value="MetI-like_sf"/>
</dbReference>
<evidence type="ECO:0000256" key="3">
    <source>
        <dbReference type="ARBA" id="ARBA00022475"/>
    </source>
</evidence>
<dbReference type="PANTHER" id="PTHR43744">
    <property type="entry name" value="ABC TRANSPORTER PERMEASE PROTEIN MG189-RELATED-RELATED"/>
    <property type="match status" value="1"/>
</dbReference>
<dbReference type="EMBL" id="JBHSMH010000005">
    <property type="protein sequence ID" value="MFC5467646.1"/>
    <property type="molecule type" value="Genomic_DNA"/>
</dbReference>
<keyword evidence="5 7" id="KW-1133">Transmembrane helix</keyword>
<feature type="transmembrane region" description="Helical" evidence="7">
    <location>
        <begin position="178"/>
        <end position="200"/>
    </location>
</feature>
<evidence type="ECO:0000259" key="8">
    <source>
        <dbReference type="PROSITE" id="PS50928"/>
    </source>
</evidence>
<feature type="transmembrane region" description="Helical" evidence="7">
    <location>
        <begin position="253"/>
        <end position="273"/>
    </location>
</feature>
<comment type="similarity">
    <text evidence="7">Belongs to the binding-protein-dependent transport system permease family.</text>
</comment>
<evidence type="ECO:0000256" key="7">
    <source>
        <dbReference type="RuleBase" id="RU363032"/>
    </source>
</evidence>
<dbReference type="CDD" id="cd06261">
    <property type="entry name" value="TM_PBP2"/>
    <property type="match status" value="1"/>
</dbReference>
<proteinExistence type="inferred from homology"/>
<sequence length="288" mass="32812">MKEKGFNLFVYAVVSVFTLACLLPFWLILIDSFATESSFVKHGYQLWPSEFSLEAYRFLLQGDQIANSYMVTVMVTGLGTLIAVLITASFAYVLANRKVKYRNIMAFFTYFTMIFGSGLVGFYILMVNWLELKDSIWALILPYVLNPFYAFIFVSFFRQLPFELNESATVDGAREFRIFWTIILPISTPVMATISLFYALHYWNDWWLSLLFIDDHQLHPLQIMIRQLISNINVSSYVAGASGSYNVSVPANVVQLATVCLTIGPIVLVYPFVQRYFVQGLTIGAVKG</sequence>
<reference evidence="10" key="1">
    <citation type="journal article" date="2019" name="Int. J. Syst. Evol. Microbiol.">
        <title>The Global Catalogue of Microorganisms (GCM) 10K type strain sequencing project: providing services to taxonomists for standard genome sequencing and annotation.</title>
        <authorList>
            <consortium name="The Broad Institute Genomics Platform"/>
            <consortium name="The Broad Institute Genome Sequencing Center for Infectious Disease"/>
            <person name="Wu L."/>
            <person name="Ma J."/>
        </authorList>
    </citation>
    <scope>NUCLEOTIDE SEQUENCE [LARGE SCALE GENOMIC DNA]</scope>
    <source>
        <strain evidence="10">CCUG 57113</strain>
    </source>
</reference>
<dbReference type="PANTHER" id="PTHR43744:SF9">
    <property type="entry name" value="POLYGALACTURONAN_RHAMNOGALACTURONAN TRANSPORT SYSTEM PERMEASE PROTEIN YTCP"/>
    <property type="match status" value="1"/>
</dbReference>
<gene>
    <name evidence="9" type="ORF">ACFPPD_02880</name>
</gene>
<organism evidence="9 10">
    <name type="scientific">Cohnella suwonensis</name>
    <dbReference type="NCBI Taxonomy" id="696072"/>
    <lineage>
        <taxon>Bacteria</taxon>
        <taxon>Bacillati</taxon>
        <taxon>Bacillota</taxon>
        <taxon>Bacilli</taxon>
        <taxon>Bacillales</taxon>
        <taxon>Paenibacillaceae</taxon>
        <taxon>Cohnella</taxon>
    </lineage>
</organism>
<evidence type="ECO:0000313" key="9">
    <source>
        <dbReference type="EMBL" id="MFC5467646.1"/>
    </source>
</evidence>